<keyword evidence="8" id="KW-1185">Reference proteome</keyword>
<evidence type="ECO:0000256" key="3">
    <source>
        <dbReference type="ARBA" id="ARBA00022643"/>
    </source>
</evidence>
<keyword evidence="4" id="KW-0819">tRNA processing</keyword>
<dbReference type="GO" id="GO:0005737">
    <property type="term" value="C:cytoplasm"/>
    <property type="evidence" value="ECO:0007669"/>
    <property type="project" value="TreeGrafter"/>
</dbReference>
<evidence type="ECO:0000259" key="6">
    <source>
        <dbReference type="Pfam" id="PF01207"/>
    </source>
</evidence>
<name>A0A0D8XMJ4_DICVI</name>
<evidence type="ECO:0000313" key="8">
    <source>
        <dbReference type="Proteomes" id="UP000053766"/>
    </source>
</evidence>
<dbReference type="PANTHER" id="PTHR45936">
    <property type="entry name" value="TRNA-DIHYDROURIDINE(20) SYNTHASE [NAD(P)+]-LIKE"/>
    <property type="match status" value="1"/>
</dbReference>
<keyword evidence="5" id="KW-0560">Oxidoreductase</keyword>
<sequence length="267" mass="29193">MNVSDGSLFANKIIMAPMVRAGRTPLRLLALNYGADLCYTEEIIDQKLLSSTRIVNSILGTIDYALMDDIILRIASDESSRCVVQIGTNSGIRAAQVAKMVSTDVAAIDVNMGCPKSFSIHCGMGAALLLRMDKVKEVMTCLSAVTQVPVSCKIRLLDDLSATLNLVRVIENCGAAALAVHGRRRDERDFHPCRIDEIREIARTVSIPVIANFPLTWNICIWDGWLVKSRASVSMRTGGKFFRCSGLILSGPAAVRFPTDEIAYRIS</sequence>
<dbReference type="GO" id="GO:0017150">
    <property type="term" value="F:tRNA dihydrouridine synthase activity"/>
    <property type="evidence" value="ECO:0007669"/>
    <property type="project" value="InterPro"/>
</dbReference>
<protein>
    <submittedName>
        <fullName evidence="7">Dihydrouridine synthase</fullName>
    </submittedName>
</protein>
<dbReference type="InterPro" id="IPR052582">
    <property type="entry name" value="tRNA-DUS-like"/>
</dbReference>
<evidence type="ECO:0000256" key="4">
    <source>
        <dbReference type="ARBA" id="ARBA00022694"/>
    </source>
</evidence>
<evidence type="ECO:0000256" key="1">
    <source>
        <dbReference type="ARBA" id="ARBA00001917"/>
    </source>
</evidence>
<evidence type="ECO:0000256" key="2">
    <source>
        <dbReference type="ARBA" id="ARBA00022630"/>
    </source>
</evidence>
<reference evidence="7 8" key="1">
    <citation type="submission" date="2013-11" db="EMBL/GenBank/DDBJ databases">
        <title>Draft genome of the bovine lungworm Dictyocaulus viviparus.</title>
        <authorList>
            <person name="Mitreva M."/>
        </authorList>
    </citation>
    <scope>NUCLEOTIDE SEQUENCE [LARGE SCALE GENOMIC DNA]</scope>
    <source>
        <strain evidence="7 8">HannoverDv2000</strain>
    </source>
</reference>
<dbReference type="InterPro" id="IPR035587">
    <property type="entry name" value="DUS-like_FMN-bd"/>
</dbReference>
<keyword evidence="3" id="KW-0288">FMN</keyword>
<evidence type="ECO:0000256" key="5">
    <source>
        <dbReference type="ARBA" id="ARBA00023002"/>
    </source>
</evidence>
<dbReference type="GO" id="GO:0050660">
    <property type="term" value="F:flavin adenine dinucleotide binding"/>
    <property type="evidence" value="ECO:0007669"/>
    <property type="project" value="InterPro"/>
</dbReference>
<dbReference type="Pfam" id="PF01207">
    <property type="entry name" value="Dus"/>
    <property type="match status" value="1"/>
</dbReference>
<dbReference type="OrthoDB" id="272303at2759"/>
<proteinExistence type="predicted"/>
<dbReference type="InterPro" id="IPR013785">
    <property type="entry name" value="Aldolase_TIM"/>
</dbReference>
<comment type="cofactor">
    <cofactor evidence="1">
        <name>FMN</name>
        <dbReference type="ChEBI" id="CHEBI:58210"/>
    </cofactor>
</comment>
<dbReference type="PANTHER" id="PTHR45936:SF1">
    <property type="entry name" value="TRNA-DIHYDROURIDINE(20) SYNTHASE [NAD(P)+]-LIKE"/>
    <property type="match status" value="1"/>
</dbReference>
<dbReference type="STRING" id="29172.A0A0D8XMJ4"/>
<dbReference type="SUPFAM" id="SSF51395">
    <property type="entry name" value="FMN-linked oxidoreductases"/>
    <property type="match status" value="1"/>
</dbReference>
<dbReference type="EMBL" id="KN716433">
    <property type="protein sequence ID" value="KJH45024.1"/>
    <property type="molecule type" value="Genomic_DNA"/>
</dbReference>
<accession>A0A0D8XMJ4</accession>
<feature type="domain" description="DUS-like FMN-binding" evidence="6">
    <location>
        <begin position="15"/>
        <end position="212"/>
    </location>
</feature>
<dbReference type="Gene3D" id="3.20.20.70">
    <property type="entry name" value="Aldolase class I"/>
    <property type="match status" value="1"/>
</dbReference>
<dbReference type="InterPro" id="IPR018517">
    <property type="entry name" value="tRNA_hU_synthase_CS"/>
</dbReference>
<dbReference type="CDD" id="cd02801">
    <property type="entry name" value="DUS_like_FMN"/>
    <property type="match status" value="1"/>
</dbReference>
<organism evidence="7 8">
    <name type="scientific">Dictyocaulus viviparus</name>
    <name type="common">Bovine lungworm</name>
    <dbReference type="NCBI Taxonomy" id="29172"/>
    <lineage>
        <taxon>Eukaryota</taxon>
        <taxon>Metazoa</taxon>
        <taxon>Ecdysozoa</taxon>
        <taxon>Nematoda</taxon>
        <taxon>Chromadorea</taxon>
        <taxon>Rhabditida</taxon>
        <taxon>Rhabditina</taxon>
        <taxon>Rhabditomorpha</taxon>
        <taxon>Strongyloidea</taxon>
        <taxon>Metastrongylidae</taxon>
        <taxon>Dictyocaulus</taxon>
    </lineage>
</organism>
<evidence type="ECO:0000313" key="7">
    <source>
        <dbReference type="EMBL" id="KJH45024.1"/>
    </source>
</evidence>
<dbReference type="Proteomes" id="UP000053766">
    <property type="component" value="Unassembled WGS sequence"/>
</dbReference>
<reference evidence="8" key="2">
    <citation type="journal article" date="2016" name="Sci. Rep.">
        <title>Dictyocaulus viviparus genome, variome and transcriptome elucidate lungworm biology and support future intervention.</title>
        <authorList>
            <person name="McNulty S.N."/>
            <person name="Strube C."/>
            <person name="Rosa B.A."/>
            <person name="Martin J.C."/>
            <person name="Tyagi R."/>
            <person name="Choi Y.J."/>
            <person name="Wang Q."/>
            <person name="Hallsworth Pepin K."/>
            <person name="Zhang X."/>
            <person name="Ozersky P."/>
            <person name="Wilson R.K."/>
            <person name="Sternberg P.W."/>
            <person name="Gasser R.B."/>
            <person name="Mitreva M."/>
        </authorList>
    </citation>
    <scope>NUCLEOTIDE SEQUENCE [LARGE SCALE GENOMIC DNA]</scope>
    <source>
        <strain evidence="8">HannoverDv2000</strain>
    </source>
</reference>
<keyword evidence="2" id="KW-0285">Flavoprotein</keyword>
<gene>
    <name evidence="7" type="ORF">DICVIV_08950</name>
</gene>
<dbReference type="AlphaFoldDB" id="A0A0D8XMJ4"/>
<dbReference type="PROSITE" id="PS01136">
    <property type="entry name" value="UPF0034"/>
    <property type="match status" value="1"/>
</dbReference>